<evidence type="ECO:0000313" key="1">
    <source>
        <dbReference type="EMBL" id="KKM72939.1"/>
    </source>
</evidence>
<protein>
    <submittedName>
        <fullName evidence="1">Uncharacterized protein</fullName>
    </submittedName>
</protein>
<name>A0A0F9JSZ3_9ZZZZ</name>
<reference evidence="1" key="1">
    <citation type="journal article" date="2015" name="Nature">
        <title>Complex archaea that bridge the gap between prokaryotes and eukaryotes.</title>
        <authorList>
            <person name="Spang A."/>
            <person name="Saw J.H."/>
            <person name="Jorgensen S.L."/>
            <person name="Zaremba-Niedzwiedzka K."/>
            <person name="Martijn J."/>
            <person name="Lind A.E."/>
            <person name="van Eijk R."/>
            <person name="Schleper C."/>
            <person name="Guy L."/>
            <person name="Ettema T.J."/>
        </authorList>
    </citation>
    <scope>NUCLEOTIDE SEQUENCE</scope>
</reference>
<proteinExistence type="predicted"/>
<comment type="caution">
    <text evidence="1">The sequence shown here is derived from an EMBL/GenBank/DDBJ whole genome shotgun (WGS) entry which is preliminary data.</text>
</comment>
<gene>
    <name evidence="1" type="ORF">LCGC14_1415500</name>
</gene>
<sequence length="118" mass="12671">MSGELSLSAKIIFNKSDATARRSRGITVDVTGDSFTHETQSIGTSEETLGQGADLGTPGYIFITNLDGTNYVEIGSTTGVYDIRLRAGEIALYRHNSATIYALANTSACLIEYLLIED</sequence>
<dbReference type="EMBL" id="LAZR01009382">
    <property type="protein sequence ID" value="KKM72939.1"/>
    <property type="molecule type" value="Genomic_DNA"/>
</dbReference>
<accession>A0A0F9JSZ3</accession>
<organism evidence="1">
    <name type="scientific">marine sediment metagenome</name>
    <dbReference type="NCBI Taxonomy" id="412755"/>
    <lineage>
        <taxon>unclassified sequences</taxon>
        <taxon>metagenomes</taxon>
        <taxon>ecological metagenomes</taxon>
    </lineage>
</organism>
<dbReference type="AlphaFoldDB" id="A0A0F9JSZ3"/>